<protein>
    <recommendedName>
        <fullName evidence="1">Heat shock protein HspQ</fullName>
    </recommendedName>
</protein>
<dbReference type="SUPFAM" id="SSF141255">
    <property type="entry name" value="YccV-like"/>
    <property type="match status" value="1"/>
</dbReference>
<gene>
    <name evidence="4" type="primary">hspQ</name>
    <name evidence="4" type="ORF">O1V66_10955</name>
</gene>
<sequence length="111" mass="12432">MIASKHGVSSKFGIGQQVRHRMLGSLGVVIDVDAEYSLDKPDSSEIEADEQMRAAPWYHVVMEDDDGEPVHTYLAEIQIDHEARVPHPEQASLDELAESVRSQLQAPRLRN</sequence>
<dbReference type="NCBIfam" id="TIGR02097">
    <property type="entry name" value="yccV"/>
    <property type="match status" value="1"/>
</dbReference>
<accession>A0ABY7HKI2</accession>
<dbReference type="Proteomes" id="UP001164712">
    <property type="component" value="Chromosome"/>
</dbReference>
<dbReference type="Pfam" id="PF08755">
    <property type="entry name" value="YccV-like"/>
    <property type="match status" value="1"/>
</dbReference>
<evidence type="ECO:0000313" key="4">
    <source>
        <dbReference type="EMBL" id="WAS99664.1"/>
    </source>
</evidence>
<keyword evidence="4" id="KW-0346">Stress response</keyword>
<organism evidence="4 5">
    <name type="scientific">Rouxiella chamberiensis</name>
    <dbReference type="NCBI Taxonomy" id="1513468"/>
    <lineage>
        <taxon>Bacteria</taxon>
        <taxon>Pseudomonadati</taxon>
        <taxon>Pseudomonadota</taxon>
        <taxon>Gammaproteobacteria</taxon>
        <taxon>Enterobacterales</taxon>
        <taxon>Yersiniaceae</taxon>
        <taxon>Rouxiella</taxon>
    </lineage>
</organism>
<reference evidence="4" key="1">
    <citation type="submission" date="2022-12" db="EMBL/GenBank/DDBJ databases">
        <title>Complete genome sequence of an Australian strain of Rouxiella badensis DAR84756 and resolution of the R. badensis DSM100043 and R. chamberiensis DSM28324 genomes.</title>
        <authorList>
            <person name="Paul S."/>
            <person name="Anderson P.J."/>
            <person name="Maynard G."/>
            <person name="Dyall-Smith M."/>
            <person name="Kudinha T."/>
        </authorList>
    </citation>
    <scope>NUCLEOTIDE SEQUENCE</scope>
    <source>
        <strain evidence="4">DSM 28324</strain>
    </source>
</reference>
<dbReference type="InterPro" id="IPR036623">
    <property type="entry name" value="Hemimethylated_DNA-bd_sf"/>
</dbReference>
<evidence type="ECO:0000256" key="1">
    <source>
        <dbReference type="NCBIfam" id="TIGR02097"/>
    </source>
</evidence>
<evidence type="ECO:0000259" key="3">
    <source>
        <dbReference type="SMART" id="SM00992"/>
    </source>
</evidence>
<feature type="domain" description="Hemimethylated DNA-binding" evidence="3">
    <location>
        <begin position="9"/>
        <end position="108"/>
    </location>
</feature>
<dbReference type="EMBL" id="CP114058">
    <property type="protein sequence ID" value="WAS99664.1"/>
    <property type="molecule type" value="Genomic_DNA"/>
</dbReference>
<evidence type="ECO:0000313" key="5">
    <source>
        <dbReference type="Proteomes" id="UP001164712"/>
    </source>
</evidence>
<dbReference type="InterPro" id="IPR011722">
    <property type="entry name" value="Hemimethylated_DNA-bd_dom"/>
</dbReference>
<dbReference type="Gene3D" id="2.30.30.390">
    <property type="entry name" value="Hemimethylated DNA-binding domain"/>
    <property type="match status" value="1"/>
</dbReference>
<proteinExistence type="predicted"/>
<dbReference type="RefSeq" id="WP_045046403.1">
    <property type="nucleotide sequence ID" value="NZ_CP114058.1"/>
</dbReference>
<name>A0ABY7HKI2_9GAMM</name>
<evidence type="ECO:0000256" key="2">
    <source>
        <dbReference type="SAM" id="MobiDB-lite"/>
    </source>
</evidence>
<feature type="region of interest" description="Disordered" evidence="2">
    <location>
        <begin position="84"/>
        <end position="111"/>
    </location>
</feature>
<keyword evidence="5" id="KW-1185">Reference proteome</keyword>
<dbReference type="SMART" id="SM00992">
    <property type="entry name" value="YccV-like"/>
    <property type="match status" value="1"/>
</dbReference>
<dbReference type="NCBIfam" id="NF010729">
    <property type="entry name" value="PRK14129.1"/>
    <property type="match status" value="1"/>
</dbReference>